<dbReference type="InterPro" id="IPR010266">
    <property type="entry name" value="NnrS"/>
</dbReference>
<accession>A0A7W5G5I1</accession>
<feature type="transmembrane region" description="Helical" evidence="1">
    <location>
        <begin position="176"/>
        <end position="195"/>
    </location>
</feature>
<protein>
    <submittedName>
        <fullName evidence="2">Uncharacterized protein involved in response to NO</fullName>
    </submittedName>
</protein>
<feature type="transmembrane region" description="Helical" evidence="1">
    <location>
        <begin position="89"/>
        <end position="108"/>
    </location>
</feature>
<evidence type="ECO:0000256" key="1">
    <source>
        <dbReference type="SAM" id="Phobius"/>
    </source>
</evidence>
<keyword evidence="1" id="KW-0472">Membrane</keyword>
<dbReference type="RefSeq" id="WP_183386825.1">
    <property type="nucleotide sequence ID" value="NZ_JACHXM010000004.1"/>
</dbReference>
<keyword evidence="1" id="KW-1133">Transmembrane helix</keyword>
<feature type="transmembrane region" description="Helical" evidence="1">
    <location>
        <begin position="242"/>
        <end position="259"/>
    </location>
</feature>
<feature type="transmembrane region" description="Helical" evidence="1">
    <location>
        <begin position="303"/>
        <end position="324"/>
    </location>
</feature>
<feature type="transmembrane region" description="Helical" evidence="1">
    <location>
        <begin position="21"/>
        <end position="40"/>
    </location>
</feature>
<keyword evidence="3" id="KW-1185">Reference proteome</keyword>
<dbReference type="EMBL" id="JACHXM010000004">
    <property type="protein sequence ID" value="MBB3140436.1"/>
    <property type="molecule type" value="Genomic_DNA"/>
</dbReference>
<dbReference type="Proteomes" id="UP000525987">
    <property type="component" value="Unassembled WGS sequence"/>
</dbReference>
<sequence>MLVSSLSLARLPVARLAFRPFFLLAALFGIASMMAWLSFWRGETLLHPWGGMLWWHQHEMLFGFAAAVIAGFLLTAVQNWTGRRSLSGLPLLGLVALWGVARWLMAFPVGLTPWGAMLVDAGFLIAVSAILAWLVIAARRWRNLIFLPLLGLLVLANLAMHLGAWKGSGELVRSGAHMAVLSITAIMVVLGGRVIPMFTAHRRKRPRSVPCRWLEGLTLASMAAVLFVQLAALLGADTPSGVAAGLLGATALANAVRLARWNGRNAWGEPLLWGLHVSYAAIPLGLGMWALAELGAFRVELAVHALTIGAMGTMMLAMMARVSLGHTGRPIETLPGIGVALGMLIVAALLRAPMLALFPGISREAYSLAIVLWCLAYVIFLLHYAVPLTTARIDGKEG</sequence>
<feature type="transmembrane region" description="Helical" evidence="1">
    <location>
        <begin position="216"/>
        <end position="236"/>
    </location>
</feature>
<reference evidence="2 3" key="1">
    <citation type="submission" date="2020-08" db="EMBL/GenBank/DDBJ databases">
        <title>Genomic Encyclopedia of Type Strains, Phase III (KMG-III): the genomes of soil and plant-associated and newly described type strains.</title>
        <authorList>
            <person name="Whitman W."/>
        </authorList>
    </citation>
    <scope>NUCLEOTIDE SEQUENCE [LARGE SCALE GENOMIC DNA]</scope>
    <source>
        <strain evidence="2 3">CECT 5995</strain>
    </source>
</reference>
<name>A0A7W5G5I1_9GAMM</name>
<feature type="transmembrane region" description="Helical" evidence="1">
    <location>
        <begin position="60"/>
        <end position="77"/>
    </location>
</feature>
<feature type="transmembrane region" description="Helical" evidence="1">
    <location>
        <begin position="336"/>
        <end position="359"/>
    </location>
</feature>
<evidence type="ECO:0000313" key="3">
    <source>
        <dbReference type="Proteomes" id="UP000525987"/>
    </source>
</evidence>
<dbReference type="AlphaFoldDB" id="A0A7W5G5I1"/>
<dbReference type="Pfam" id="PF05940">
    <property type="entry name" value="NnrS"/>
    <property type="match status" value="1"/>
</dbReference>
<feature type="transmembrane region" description="Helical" evidence="1">
    <location>
        <begin position="271"/>
        <end position="291"/>
    </location>
</feature>
<gene>
    <name evidence="2" type="ORF">FHR96_001298</name>
</gene>
<organism evidence="2 3">
    <name type="scientific">Halomonas organivorans</name>
    <dbReference type="NCBI Taxonomy" id="257772"/>
    <lineage>
        <taxon>Bacteria</taxon>
        <taxon>Pseudomonadati</taxon>
        <taxon>Pseudomonadota</taxon>
        <taxon>Gammaproteobacteria</taxon>
        <taxon>Oceanospirillales</taxon>
        <taxon>Halomonadaceae</taxon>
        <taxon>Halomonas</taxon>
    </lineage>
</organism>
<comment type="caution">
    <text evidence="2">The sequence shown here is derived from an EMBL/GenBank/DDBJ whole genome shotgun (WGS) entry which is preliminary data.</text>
</comment>
<feature type="transmembrane region" description="Helical" evidence="1">
    <location>
        <begin position="365"/>
        <end position="386"/>
    </location>
</feature>
<keyword evidence="1" id="KW-0812">Transmembrane</keyword>
<feature type="transmembrane region" description="Helical" evidence="1">
    <location>
        <begin position="114"/>
        <end position="137"/>
    </location>
</feature>
<proteinExistence type="predicted"/>
<feature type="transmembrane region" description="Helical" evidence="1">
    <location>
        <begin position="144"/>
        <end position="164"/>
    </location>
</feature>
<evidence type="ECO:0000313" key="2">
    <source>
        <dbReference type="EMBL" id="MBB3140436.1"/>
    </source>
</evidence>